<keyword evidence="2" id="KW-1185">Reference proteome</keyword>
<dbReference type="AlphaFoldDB" id="W0DMS8"/>
<dbReference type="Proteomes" id="UP000005289">
    <property type="component" value="Chromosome"/>
</dbReference>
<accession>W0DMS8</accession>
<dbReference type="KEGG" id="tti:THITH_03205"/>
<sequence length="289" mass="31816">MNTIAPRLAWSLAGLFMLFVMMHGSAFGQGFRGLPELPSGISPERTAPATIERPGLRQIGRAEIVDLEVGTNPEGMWTWTATVRNVGTIPLDGRELAVQGYSIAFPPTQNTWKPASGSMVSRESLRPGQSAEVTAGWTRCCLTHELKVELRYRPSNQVMDTKSVSGLIYHTSQRRPLNVRVRRIEWDDSAKSWRATLRNHTDFTAKMVVQGYLWPEGQNVAVPAGGQRLTLGPGEDGTTIPLHAANASSGDVLKVHIWADMNPRACGETWKDCGGRVSWNITVPHSKTF</sequence>
<reference evidence="1 2" key="1">
    <citation type="submission" date="2013-12" db="EMBL/GenBank/DDBJ databases">
        <authorList>
            <consortium name="DOE Joint Genome Institute"/>
            <person name="Muyzer G."/>
            <person name="Huntemann M."/>
            <person name="Han J."/>
            <person name="Chen A."/>
            <person name="Kyrpides N."/>
            <person name="Mavromatis K."/>
            <person name="Markowitz V."/>
            <person name="Palaniappan K."/>
            <person name="Ivanova N."/>
            <person name="Schaumberg A."/>
            <person name="Pati A."/>
            <person name="Liolios K."/>
            <person name="Nordberg H.P."/>
            <person name="Cantor M.N."/>
            <person name="Hua S.X."/>
            <person name="Woyke T."/>
        </authorList>
    </citation>
    <scope>NUCLEOTIDE SEQUENCE [LARGE SCALE GENOMIC DNA]</scope>
    <source>
        <strain evidence="1 2">ARh 1</strain>
    </source>
</reference>
<dbReference type="HOGENOM" id="CLU_962908_0_0_6"/>
<dbReference type="OrthoDB" id="5168853at2"/>
<organism evidence="1 2">
    <name type="scientific">Thioalkalivibrio paradoxus ARh 1</name>
    <dbReference type="NCBI Taxonomy" id="713585"/>
    <lineage>
        <taxon>Bacteria</taxon>
        <taxon>Pseudomonadati</taxon>
        <taxon>Pseudomonadota</taxon>
        <taxon>Gammaproteobacteria</taxon>
        <taxon>Chromatiales</taxon>
        <taxon>Ectothiorhodospiraceae</taxon>
        <taxon>Thioalkalivibrio</taxon>
    </lineage>
</organism>
<dbReference type="EMBL" id="CP007029">
    <property type="protein sequence ID" value="AHE99899.1"/>
    <property type="molecule type" value="Genomic_DNA"/>
</dbReference>
<proteinExistence type="predicted"/>
<name>W0DMS8_9GAMM</name>
<gene>
    <name evidence="1" type="ORF">THITH_03205</name>
</gene>
<protein>
    <submittedName>
        <fullName evidence="1">Uncharacterized protein</fullName>
    </submittedName>
</protein>
<dbReference type="RefSeq" id="WP_006745956.1">
    <property type="nucleotide sequence ID" value="NZ_CP007029.1"/>
</dbReference>
<evidence type="ECO:0000313" key="1">
    <source>
        <dbReference type="EMBL" id="AHE99899.1"/>
    </source>
</evidence>
<evidence type="ECO:0000313" key="2">
    <source>
        <dbReference type="Proteomes" id="UP000005289"/>
    </source>
</evidence>